<evidence type="ECO:0000313" key="3">
    <source>
        <dbReference type="Proteomes" id="UP001165079"/>
    </source>
</evidence>
<protein>
    <submittedName>
        <fullName evidence="2">FMN reductase</fullName>
    </submittedName>
</protein>
<dbReference type="GO" id="GO:0005829">
    <property type="term" value="C:cytosol"/>
    <property type="evidence" value="ECO:0007669"/>
    <property type="project" value="TreeGrafter"/>
</dbReference>
<accession>A0A9W6SMA4</accession>
<dbReference type="EMBL" id="BSTX01000002">
    <property type="protein sequence ID" value="GLZ78392.1"/>
    <property type="molecule type" value="Genomic_DNA"/>
</dbReference>
<dbReference type="PANTHER" id="PTHR30543">
    <property type="entry name" value="CHROMATE REDUCTASE"/>
    <property type="match status" value="1"/>
</dbReference>
<dbReference type="Proteomes" id="UP001165079">
    <property type="component" value="Unassembled WGS sequence"/>
</dbReference>
<name>A0A9W6SMA4_9ACTN</name>
<sequence>MVSIAVVVGSTRPGRVSRAVADWVLERADGREASYGLLDLADFDLPVYDEPLPAALGKYEGAHTRAWADAVAPYDGYVFVTPEYNHGPTAALKNALDYIYAEWNDKAAGFVGLGAVGGARAVEHLRLVASELRLATVAAQVALTVAGDFPEYPAFAPAASREAELDRVLDQVEAWAKALRVLR</sequence>
<dbReference type="AlphaFoldDB" id="A0A9W6SMA4"/>
<keyword evidence="3" id="KW-1185">Reference proteome</keyword>
<gene>
    <name evidence="2" type="ORF">Afil01_31990</name>
</gene>
<dbReference type="GO" id="GO:0016491">
    <property type="term" value="F:oxidoreductase activity"/>
    <property type="evidence" value="ECO:0007669"/>
    <property type="project" value="InterPro"/>
</dbReference>
<dbReference type="SUPFAM" id="SSF52218">
    <property type="entry name" value="Flavoproteins"/>
    <property type="match status" value="1"/>
</dbReference>
<feature type="domain" description="NADPH-dependent FMN reductase-like" evidence="1">
    <location>
        <begin position="3"/>
        <end position="144"/>
    </location>
</feature>
<proteinExistence type="predicted"/>
<dbReference type="InterPro" id="IPR050712">
    <property type="entry name" value="NAD(P)H-dep_reductase"/>
</dbReference>
<evidence type="ECO:0000313" key="2">
    <source>
        <dbReference type="EMBL" id="GLZ78392.1"/>
    </source>
</evidence>
<reference evidence="2" key="1">
    <citation type="submission" date="2023-03" db="EMBL/GenBank/DDBJ databases">
        <title>Actinorhabdospora filicis NBRC 111898.</title>
        <authorList>
            <person name="Ichikawa N."/>
            <person name="Sato H."/>
            <person name="Tonouchi N."/>
        </authorList>
    </citation>
    <scope>NUCLEOTIDE SEQUENCE</scope>
    <source>
        <strain evidence="2">NBRC 111898</strain>
    </source>
</reference>
<dbReference type="GO" id="GO:0010181">
    <property type="term" value="F:FMN binding"/>
    <property type="evidence" value="ECO:0007669"/>
    <property type="project" value="TreeGrafter"/>
</dbReference>
<dbReference type="PANTHER" id="PTHR30543:SF21">
    <property type="entry name" value="NAD(P)H-DEPENDENT FMN REDUCTASE LOT6"/>
    <property type="match status" value="1"/>
</dbReference>
<dbReference type="RefSeq" id="WP_285663549.1">
    <property type="nucleotide sequence ID" value="NZ_BSTX01000002.1"/>
</dbReference>
<organism evidence="2 3">
    <name type="scientific">Actinorhabdospora filicis</name>
    <dbReference type="NCBI Taxonomy" id="1785913"/>
    <lineage>
        <taxon>Bacteria</taxon>
        <taxon>Bacillati</taxon>
        <taxon>Actinomycetota</taxon>
        <taxon>Actinomycetes</taxon>
        <taxon>Micromonosporales</taxon>
        <taxon>Micromonosporaceae</taxon>
        <taxon>Actinorhabdospora</taxon>
    </lineage>
</organism>
<dbReference type="InterPro" id="IPR005025">
    <property type="entry name" value="FMN_Rdtase-like_dom"/>
</dbReference>
<dbReference type="InterPro" id="IPR029039">
    <property type="entry name" value="Flavoprotein-like_sf"/>
</dbReference>
<comment type="caution">
    <text evidence="2">The sequence shown here is derived from an EMBL/GenBank/DDBJ whole genome shotgun (WGS) entry which is preliminary data.</text>
</comment>
<dbReference type="Gene3D" id="3.40.50.360">
    <property type="match status" value="1"/>
</dbReference>
<dbReference type="Pfam" id="PF03358">
    <property type="entry name" value="FMN_red"/>
    <property type="match status" value="1"/>
</dbReference>
<evidence type="ECO:0000259" key="1">
    <source>
        <dbReference type="Pfam" id="PF03358"/>
    </source>
</evidence>